<gene>
    <name evidence="1" type="ORF">U14_04109</name>
</gene>
<reference evidence="1" key="1">
    <citation type="journal article" date="2015" name="PeerJ">
        <title>First genomic representation of candidate bacterial phylum KSB3 points to enhanced environmental sensing as a trigger of wastewater bulking.</title>
        <authorList>
            <person name="Sekiguchi Y."/>
            <person name="Ohashi A."/>
            <person name="Parks D.H."/>
            <person name="Yamauchi T."/>
            <person name="Tyson G.W."/>
            <person name="Hugenholtz P."/>
        </authorList>
    </citation>
    <scope>NUCLEOTIDE SEQUENCE [LARGE SCALE GENOMIC DNA]</scope>
</reference>
<keyword evidence="2" id="KW-1185">Reference proteome</keyword>
<dbReference type="HOGENOM" id="CLU_2614811_0_0_0"/>
<organism evidence="1">
    <name type="scientific">Candidatus Moduliflexus flocculans</name>
    <dbReference type="NCBI Taxonomy" id="1499966"/>
    <lineage>
        <taxon>Bacteria</taxon>
        <taxon>Candidatus Moduliflexota</taxon>
        <taxon>Candidatus Moduliflexia</taxon>
        <taxon>Candidatus Moduliflexales</taxon>
        <taxon>Candidatus Moduliflexaceae</taxon>
    </lineage>
</organism>
<protein>
    <submittedName>
        <fullName evidence="1">Uncharacterized protein</fullName>
    </submittedName>
</protein>
<sequence>MTTCDQLRQDLLDLKTALAVGDISAFSKEEQRASQTALELLDTFNALPDVGGFTAGFKKLEDEYFRLQSEDEVRQLTK</sequence>
<proteinExistence type="predicted"/>
<evidence type="ECO:0000313" key="2">
    <source>
        <dbReference type="Proteomes" id="UP000030700"/>
    </source>
</evidence>
<name>A0A0S6W3G2_9BACT</name>
<dbReference type="Proteomes" id="UP000030700">
    <property type="component" value="Unassembled WGS sequence"/>
</dbReference>
<dbReference type="EMBL" id="DF820459">
    <property type="protein sequence ID" value="GAK52852.1"/>
    <property type="molecule type" value="Genomic_DNA"/>
</dbReference>
<accession>A0A0S6W3G2</accession>
<evidence type="ECO:0000313" key="1">
    <source>
        <dbReference type="EMBL" id="GAK52852.1"/>
    </source>
</evidence>
<dbReference type="AlphaFoldDB" id="A0A0S6W3G2"/>
<dbReference type="STRING" id="1499966.U14_04109"/>